<dbReference type="InterPro" id="IPR000683">
    <property type="entry name" value="Gfo/Idh/MocA-like_OxRdtase_N"/>
</dbReference>
<dbReference type="InterPro" id="IPR036291">
    <property type="entry name" value="NAD(P)-bd_dom_sf"/>
</dbReference>
<dbReference type="Gene3D" id="3.30.360.10">
    <property type="entry name" value="Dihydrodipicolinate Reductase, domain 2"/>
    <property type="match status" value="1"/>
</dbReference>
<dbReference type="RefSeq" id="WP_115848959.1">
    <property type="nucleotide sequence ID" value="NZ_QTUC01000001.1"/>
</dbReference>
<organism evidence="4 5">
    <name type="scientific">Thermasporomyces composti</name>
    <dbReference type="NCBI Taxonomy" id="696763"/>
    <lineage>
        <taxon>Bacteria</taxon>
        <taxon>Bacillati</taxon>
        <taxon>Actinomycetota</taxon>
        <taxon>Actinomycetes</taxon>
        <taxon>Propionibacteriales</taxon>
        <taxon>Nocardioidaceae</taxon>
        <taxon>Thermasporomyces</taxon>
    </lineage>
</organism>
<dbReference type="Pfam" id="PF01408">
    <property type="entry name" value="GFO_IDH_MocA"/>
    <property type="match status" value="1"/>
</dbReference>
<comment type="similarity">
    <text evidence="1">Belongs to the Gfo/Idh/MocA family.</text>
</comment>
<dbReference type="EMBL" id="QTUC01000001">
    <property type="protein sequence ID" value="REF35122.1"/>
    <property type="molecule type" value="Genomic_DNA"/>
</dbReference>
<sequence>MSAGQLRVGLVGVNTSHASAYARLLNERDVADGARITWVWGGELRPDQPDAETLASTYDIPQVVNEPTDLIDQTDLVLVVDDTGGGANHVPLARPFVAAGVPTFVDKPMAVDLQEAVSLFKLAEEKGTPVTSSSALRFAVELEAERQRFRDLGALSSVVSVGPGEWYYYGVHAVEQLYALVGPGVEWVQRLTWPDRDVAILSYADGPTAVVQTLRDAAYCFHLTAYGANGLHAVQISDSNGFYGAQMRAAVAMARTGKPPIEPQETLELLAVLRAGVLSAERGGARVTVASVLDGA</sequence>
<dbReference type="Proteomes" id="UP000256485">
    <property type="component" value="Unassembled WGS sequence"/>
</dbReference>
<evidence type="ECO:0000256" key="1">
    <source>
        <dbReference type="ARBA" id="ARBA00010928"/>
    </source>
</evidence>
<dbReference type="GO" id="GO:0016491">
    <property type="term" value="F:oxidoreductase activity"/>
    <property type="evidence" value="ECO:0007669"/>
    <property type="project" value="UniProtKB-KW"/>
</dbReference>
<keyword evidence="2" id="KW-0560">Oxidoreductase</keyword>
<dbReference type="OrthoDB" id="256869at2"/>
<evidence type="ECO:0000313" key="4">
    <source>
        <dbReference type="EMBL" id="REF35122.1"/>
    </source>
</evidence>
<dbReference type="SUPFAM" id="SSF51735">
    <property type="entry name" value="NAD(P)-binding Rossmann-fold domains"/>
    <property type="match status" value="1"/>
</dbReference>
<dbReference type="AlphaFoldDB" id="A0A3D9V004"/>
<gene>
    <name evidence="4" type="ORF">DFJ64_0493</name>
</gene>
<reference evidence="4 5" key="1">
    <citation type="submission" date="2018-08" db="EMBL/GenBank/DDBJ databases">
        <title>Sequencing the genomes of 1000 actinobacteria strains.</title>
        <authorList>
            <person name="Klenk H.-P."/>
        </authorList>
    </citation>
    <scope>NUCLEOTIDE SEQUENCE [LARGE SCALE GENOMIC DNA]</scope>
    <source>
        <strain evidence="4 5">DSM 22891</strain>
    </source>
</reference>
<name>A0A3D9V004_THECX</name>
<comment type="caution">
    <text evidence="4">The sequence shown here is derived from an EMBL/GenBank/DDBJ whole genome shotgun (WGS) entry which is preliminary data.</text>
</comment>
<dbReference type="GO" id="GO:0000166">
    <property type="term" value="F:nucleotide binding"/>
    <property type="evidence" value="ECO:0007669"/>
    <property type="project" value="InterPro"/>
</dbReference>
<proteinExistence type="inferred from homology"/>
<feature type="domain" description="Gfo/Idh/MocA-like oxidoreductase N-terminal" evidence="3">
    <location>
        <begin position="6"/>
        <end position="131"/>
    </location>
</feature>
<protein>
    <submittedName>
        <fullName evidence="4">Putative dehydrogenase</fullName>
    </submittedName>
</protein>
<accession>A0A3D9V004</accession>
<dbReference type="InterPro" id="IPR051317">
    <property type="entry name" value="Gfo/Idh/MocA_oxidoreduct"/>
</dbReference>
<dbReference type="PANTHER" id="PTHR43708">
    <property type="entry name" value="CONSERVED EXPRESSED OXIDOREDUCTASE (EUROFUNG)"/>
    <property type="match status" value="1"/>
</dbReference>
<evidence type="ECO:0000256" key="2">
    <source>
        <dbReference type="ARBA" id="ARBA00023002"/>
    </source>
</evidence>
<dbReference type="PANTHER" id="PTHR43708:SF5">
    <property type="entry name" value="CONSERVED EXPRESSED OXIDOREDUCTASE (EUROFUNG)-RELATED"/>
    <property type="match status" value="1"/>
</dbReference>
<keyword evidence="5" id="KW-1185">Reference proteome</keyword>
<evidence type="ECO:0000313" key="5">
    <source>
        <dbReference type="Proteomes" id="UP000256485"/>
    </source>
</evidence>
<evidence type="ECO:0000259" key="3">
    <source>
        <dbReference type="Pfam" id="PF01408"/>
    </source>
</evidence>
<dbReference type="Gene3D" id="3.40.50.720">
    <property type="entry name" value="NAD(P)-binding Rossmann-like Domain"/>
    <property type="match status" value="1"/>
</dbReference>